<accession>A0A9Q1RP79</accession>
<dbReference type="AlphaFoldDB" id="A0A9Q1RP79"/>
<dbReference type="EMBL" id="JAJAGQ010000004">
    <property type="protein sequence ID" value="KAJ8565088.1"/>
    <property type="molecule type" value="Genomic_DNA"/>
</dbReference>
<feature type="coiled-coil region" evidence="1">
    <location>
        <begin position="30"/>
        <end position="57"/>
    </location>
</feature>
<evidence type="ECO:0000313" key="3">
    <source>
        <dbReference type="Proteomes" id="UP001152561"/>
    </source>
</evidence>
<keyword evidence="1" id="KW-0175">Coiled coil</keyword>
<comment type="caution">
    <text evidence="2">The sequence shown here is derived from an EMBL/GenBank/DDBJ whole genome shotgun (WGS) entry which is preliminary data.</text>
</comment>
<evidence type="ECO:0000313" key="2">
    <source>
        <dbReference type="EMBL" id="KAJ8565088.1"/>
    </source>
</evidence>
<keyword evidence="3" id="KW-1185">Reference proteome</keyword>
<evidence type="ECO:0000256" key="1">
    <source>
        <dbReference type="SAM" id="Coils"/>
    </source>
</evidence>
<reference evidence="3" key="1">
    <citation type="journal article" date="2023" name="Proc. Natl. Acad. Sci. U.S.A.">
        <title>Genomic and structural basis for evolution of tropane alkaloid biosynthesis.</title>
        <authorList>
            <person name="Wanga Y.-J."/>
            <person name="Taina T."/>
            <person name="Yua J.-Y."/>
            <person name="Lia J."/>
            <person name="Xua B."/>
            <person name="Chenc J."/>
            <person name="D'Auriad J.C."/>
            <person name="Huanga J.-P."/>
            <person name="Huanga S.-X."/>
        </authorList>
    </citation>
    <scope>NUCLEOTIDE SEQUENCE [LARGE SCALE GENOMIC DNA]</scope>
    <source>
        <strain evidence="3">cv. KIB-2019</strain>
    </source>
</reference>
<dbReference type="Proteomes" id="UP001152561">
    <property type="component" value="Unassembled WGS sequence"/>
</dbReference>
<name>A0A9Q1RP79_9SOLA</name>
<proteinExistence type="predicted"/>
<protein>
    <submittedName>
        <fullName evidence="2">Uncharacterized protein</fullName>
    </submittedName>
</protein>
<dbReference type="PANTHER" id="PTHR38377:SF1">
    <property type="entry name" value="THREONINE-TRNA LIGASE 2"/>
    <property type="match status" value="1"/>
</dbReference>
<organism evidence="2 3">
    <name type="scientific">Anisodus acutangulus</name>
    <dbReference type="NCBI Taxonomy" id="402998"/>
    <lineage>
        <taxon>Eukaryota</taxon>
        <taxon>Viridiplantae</taxon>
        <taxon>Streptophyta</taxon>
        <taxon>Embryophyta</taxon>
        <taxon>Tracheophyta</taxon>
        <taxon>Spermatophyta</taxon>
        <taxon>Magnoliopsida</taxon>
        <taxon>eudicotyledons</taxon>
        <taxon>Gunneridae</taxon>
        <taxon>Pentapetalae</taxon>
        <taxon>asterids</taxon>
        <taxon>lamiids</taxon>
        <taxon>Solanales</taxon>
        <taxon>Solanaceae</taxon>
        <taxon>Solanoideae</taxon>
        <taxon>Hyoscyameae</taxon>
        <taxon>Anisodus</taxon>
    </lineage>
</organism>
<gene>
    <name evidence="2" type="ORF">K7X08_001548</name>
</gene>
<dbReference type="OrthoDB" id="2405052at2759"/>
<sequence>MHEFSHYVNLRSLVHFHVYVHFDGYSDSKNEELERTVAELQLKLKDVTADLNAEQEKGYKQVEQFTSENAKLKYRITHLVRLLEEVLSKLASK</sequence>
<dbReference type="PANTHER" id="PTHR38377">
    <property type="entry name" value="THREONINE-TRNA LIGASE 2"/>
    <property type="match status" value="1"/>
</dbReference>